<dbReference type="GO" id="GO:0008720">
    <property type="term" value="F:D-lactate dehydrogenase (NAD+) activity"/>
    <property type="evidence" value="ECO:0007669"/>
    <property type="project" value="TreeGrafter"/>
</dbReference>
<gene>
    <name evidence="2" type="ORF">S03H2_36877</name>
</gene>
<dbReference type="Gene3D" id="3.30.465.10">
    <property type="match status" value="1"/>
</dbReference>
<dbReference type="InterPro" id="IPR016169">
    <property type="entry name" value="FAD-bd_PCMH_sub2"/>
</dbReference>
<organism evidence="2">
    <name type="scientific">marine sediment metagenome</name>
    <dbReference type="NCBI Taxonomy" id="412755"/>
    <lineage>
        <taxon>unclassified sequences</taxon>
        <taxon>metagenomes</taxon>
        <taxon>ecological metagenomes</taxon>
    </lineage>
</organism>
<dbReference type="InterPro" id="IPR036318">
    <property type="entry name" value="FAD-bd_PCMH-like_sf"/>
</dbReference>
<reference evidence="2" key="1">
    <citation type="journal article" date="2014" name="Front. Microbiol.">
        <title>High frequency of phylogenetically diverse reductive dehalogenase-homologous genes in deep subseafloor sedimentary metagenomes.</title>
        <authorList>
            <person name="Kawai M."/>
            <person name="Futagami T."/>
            <person name="Toyoda A."/>
            <person name="Takaki Y."/>
            <person name="Nishi S."/>
            <person name="Hori S."/>
            <person name="Arai W."/>
            <person name="Tsubouchi T."/>
            <person name="Morono Y."/>
            <person name="Uchiyama I."/>
            <person name="Ito T."/>
            <person name="Fujiyama A."/>
            <person name="Inagaki F."/>
            <person name="Takami H."/>
        </authorList>
    </citation>
    <scope>NUCLEOTIDE SEQUENCE</scope>
    <source>
        <strain evidence="2">Expedition CK06-06</strain>
    </source>
</reference>
<dbReference type="InterPro" id="IPR016166">
    <property type="entry name" value="FAD-bd_PCMH"/>
</dbReference>
<evidence type="ECO:0000313" key="2">
    <source>
        <dbReference type="EMBL" id="GAH59345.1"/>
    </source>
</evidence>
<dbReference type="Pfam" id="PF01565">
    <property type="entry name" value="FAD_binding_4"/>
    <property type="match status" value="1"/>
</dbReference>
<dbReference type="PROSITE" id="PS51387">
    <property type="entry name" value="FAD_PCMH"/>
    <property type="match status" value="1"/>
</dbReference>
<comment type="caution">
    <text evidence="2">The sequence shown here is derived from an EMBL/GenBank/DDBJ whole genome shotgun (WGS) entry which is preliminary data.</text>
</comment>
<dbReference type="PANTHER" id="PTHR11748:SF118">
    <property type="entry name" value="ALKYLDIHYDROXYACETONEPHOSPHATE SYNTHASE (PRECURSOR)"/>
    <property type="match status" value="1"/>
</dbReference>
<name>X1HQK0_9ZZZZ</name>
<dbReference type="InterPro" id="IPR006094">
    <property type="entry name" value="Oxid_FAD_bind_N"/>
</dbReference>
<dbReference type="EMBL" id="BARU01022661">
    <property type="protein sequence ID" value="GAH59345.1"/>
    <property type="molecule type" value="Genomic_DNA"/>
</dbReference>
<accession>X1HQK0</accession>
<dbReference type="PANTHER" id="PTHR11748">
    <property type="entry name" value="D-LACTATE DEHYDROGENASE"/>
    <property type="match status" value="1"/>
</dbReference>
<feature type="domain" description="FAD-binding PCMH-type" evidence="1">
    <location>
        <begin position="34"/>
        <end position="144"/>
    </location>
</feature>
<dbReference type="GO" id="GO:0004458">
    <property type="term" value="F:D-lactate dehydrogenase (cytochrome) activity"/>
    <property type="evidence" value="ECO:0007669"/>
    <property type="project" value="TreeGrafter"/>
</dbReference>
<dbReference type="GO" id="GO:1903457">
    <property type="term" value="P:lactate catabolic process"/>
    <property type="evidence" value="ECO:0007669"/>
    <property type="project" value="TreeGrafter"/>
</dbReference>
<sequence length="144" mass="16082">MGTRDKLVEIVGSENFSDDPEALDTYSKDFSPTPSGVPNCAVKPKTAEEVQKVIKFANENSLPVVPVSSWVHFHGATIPKQGGIILDLTRMNRILEVDEPNRRVRMEVGVTWEQIASHLAKRGFRIMMPLLPHPLRSAVTDHLE</sequence>
<dbReference type="SUPFAM" id="SSF56176">
    <property type="entry name" value="FAD-binding/transporter-associated domain-like"/>
    <property type="match status" value="1"/>
</dbReference>
<dbReference type="GO" id="GO:0071949">
    <property type="term" value="F:FAD binding"/>
    <property type="evidence" value="ECO:0007669"/>
    <property type="project" value="InterPro"/>
</dbReference>
<feature type="non-terminal residue" evidence="2">
    <location>
        <position position="144"/>
    </location>
</feature>
<proteinExistence type="predicted"/>
<dbReference type="AlphaFoldDB" id="X1HQK0"/>
<evidence type="ECO:0000259" key="1">
    <source>
        <dbReference type="PROSITE" id="PS51387"/>
    </source>
</evidence>
<protein>
    <recommendedName>
        <fullName evidence="1">FAD-binding PCMH-type domain-containing protein</fullName>
    </recommendedName>
</protein>